<dbReference type="PANTHER" id="PTHR42085:SF4">
    <property type="entry name" value="F-BOX DOMAIN-CONTAINING PROTEIN"/>
    <property type="match status" value="1"/>
</dbReference>
<proteinExistence type="predicted"/>
<evidence type="ECO:0000313" key="2">
    <source>
        <dbReference type="EMBL" id="TRX96165.1"/>
    </source>
</evidence>
<dbReference type="AlphaFoldDB" id="A0A553I7I5"/>
<dbReference type="InterPro" id="IPR038883">
    <property type="entry name" value="AN11006-like"/>
</dbReference>
<sequence length="308" mass="34403">MTELRGQDTSHQIGFADRERRYFCRQVGTEVSTSSVQPIIQCQLTGTTGVTISHQDVEDIVILSNIGGNHDYNMLPPVSTTRSQSQHQPPALLNLPFEIRLEIYAYLLTTPSYSPRSPPKSTSSTSTTPSSSSSPSPAPFFFQQNPLYPLHPNILRTCRQLHAECVPVLYTSNVFLAHTSLLTTFPSFFNPSQPRKIYAPIRSASLASLVTRYRMRLRLDAEPQFERDEATAQFSGKSEVVIEVWQAEWRGVGPDALRLFEDVRGVRIARVTGSTGGFEAYAQWLERAMMAGIGDYVKPFDGEDGHVE</sequence>
<dbReference type="Proteomes" id="UP000319160">
    <property type="component" value="Unassembled WGS sequence"/>
</dbReference>
<reference evidence="3" key="1">
    <citation type="submission" date="2019-06" db="EMBL/GenBank/DDBJ databases">
        <title>Draft genome sequence of the griseofulvin-producing fungus Xylaria cubensis strain G536.</title>
        <authorList>
            <person name="Mead M.E."/>
            <person name="Raja H.A."/>
            <person name="Steenwyk J.L."/>
            <person name="Knowles S.L."/>
            <person name="Oberlies N.H."/>
            <person name="Rokas A."/>
        </authorList>
    </citation>
    <scope>NUCLEOTIDE SEQUENCE [LARGE SCALE GENOMIC DNA]</scope>
    <source>
        <strain evidence="3">G536</strain>
    </source>
</reference>
<protein>
    <recommendedName>
        <fullName evidence="4">F-box domain-containing protein</fullName>
    </recommendedName>
</protein>
<organism evidence="2 3">
    <name type="scientific">Xylaria flabelliformis</name>
    <dbReference type="NCBI Taxonomy" id="2512241"/>
    <lineage>
        <taxon>Eukaryota</taxon>
        <taxon>Fungi</taxon>
        <taxon>Dikarya</taxon>
        <taxon>Ascomycota</taxon>
        <taxon>Pezizomycotina</taxon>
        <taxon>Sordariomycetes</taxon>
        <taxon>Xylariomycetidae</taxon>
        <taxon>Xylariales</taxon>
        <taxon>Xylariaceae</taxon>
        <taxon>Xylaria</taxon>
    </lineage>
</organism>
<dbReference type="EMBL" id="VFLP01000012">
    <property type="protein sequence ID" value="TRX96165.1"/>
    <property type="molecule type" value="Genomic_DNA"/>
</dbReference>
<feature type="region of interest" description="Disordered" evidence="1">
    <location>
        <begin position="113"/>
        <end position="137"/>
    </location>
</feature>
<feature type="compositionally biased region" description="Low complexity" evidence="1">
    <location>
        <begin position="113"/>
        <end position="135"/>
    </location>
</feature>
<evidence type="ECO:0008006" key="4">
    <source>
        <dbReference type="Google" id="ProtNLM"/>
    </source>
</evidence>
<evidence type="ECO:0000256" key="1">
    <source>
        <dbReference type="SAM" id="MobiDB-lite"/>
    </source>
</evidence>
<evidence type="ECO:0000313" key="3">
    <source>
        <dbReference type="Proteomes" id="UP000319160"/>
    </source>
</evidence>
<dbReference type="PANTHER" id="PTHR42085">
    <property type="entry name" value="F-BOX DOMAIN-CONTAINING PROTEIN"/>
    <property type="match status" value="1"/>
</dbReference>
<name>A0A553I7I5_9PEZI</name>
<dbReference type="STRING" id="2512241.A0A553I7I5"/>
<accession>A0A553I7I5</accession>
<comment type="caution">
    <text evidence="2">The sequence shown here is derived from an EMBL/GenBank/DDBJ whole genome shotgun (WGS) entry which is preliminary data.</text>
</comment>
<dbReference type="OrthoDB" id="2951834at2759"/>
<gene>
    <name evidence="2" type="ORF">FHL15_002889</name>
</gene>
<keyword evidence="3" id="KW-1185">Reference proteome</keyword>